<reference evidence="7" key="3">
    <citation type="submission" date="2020-06" db="EMBL/GenBank/DDBJ databases">
        <title>Helianthus annuus Genome sequencing and assembly Release 2.</title>
        <authorList>
            <person name="Gouzy J."/>
            <person name="Langlade N."/>
            <person name="Munos S."/>
        </authorList>
    </citation>
    <scope>NUCLEOTIDE SEQUENCE</scope>
    <source>
        <tissue evidence="7">Leaves</tissue>
    </source>
</reference>
<evidence type="ECO:0000256" key="5">
    <source>
        <dbReference type="ARBA" id="ARBA00023136"/>
    </source>
</evidence>
<keyword evidence="2" id="KW-0812">Transmembrane</keyword>
<gene>
    <name evidence="8" type="ORF">HannXRQ_Chr14g0426751</name>
    <name evidence="7" type="ORF">HanXRQr2_Chr04g0145361</name>
</gene>
<sequence>MHGNKISGRLHSFLMNLTNLGILELGRNELTGSIPTWIGTKLTLLRILNLRSNRFAGNIPHELCHIRHIKILDLAHNNLSGNIPRCFNNFSILSGTESNSRDFAYSISIIGPELFIAGDSLVTIGREDTYSSILPLVMLIDLSSNNLTGHIPSELMSLMELKSLNLSRNQLSGSIP</sequence>
<dbReference type="PANTHER" id="PTHR48063">
    <property type="entry name" value="LRR RECEPTOR-LIKE KINASE"/>
    <property type="match status" value="1"/>
</dbReference>
<keyword evidence="3" id="KW-0732">Signal</keyword>
<dbReference type="EMBL" id="CM007903">
    <property type="protein sequence ID" value="OTF96752.1"/>
    <property type="molecule type" value="Genomic_DNA"/>
</dbReference>
<protein>
    <submittedName>
        <fullName evidence="7">Polygalacturonase</fullName>
        <ecNumber evidence="7">3.2.1.15</ecNumber>
    </submittedName>
    <submittedName>
        <fullName evidence="8">Putative leucine-rich repeat domain, L domain-like protein</fullName>
    </submittedName>
</protein>
<dbReference type="InterPro" id="IPR001611">
    <property type="entry name" value="Leu-rich_rpt"/>
</dbReference>
<dbReference type="PRINTS" id="PR00019">
    <property type="entry name" value="LEURICHRPT"/>
</dbReference>
<dbReference type="InterPro" id="IPR032675">
    <property type="entry name" value="LRR_dom_sf"/>
</dbReference>
<dbReference type="AlphaFoldDB" id="A0A251SDZ9"/>
<keyword evidence="9" id="KW-1185">Reference proteome</keyword>
<reference evidence="7 9" key="1">
    <citation type="journal article" date="2017" name="Nature">
        <title>The sunflower genome provides insights into oil metabolism, flowering and Asterid evolution.</title>
        <authorList>
            <person name="Badouin H."/>
            <person name="Gouzy J."/>
            <person name="Grassa C.J."/>
            <person name="Murat F."/>
            <person name="Staton S.E."/>
            <person name="Cottret L."/>
            <person name="Lelandais-Briere C."/>
            <person name="Owens G.L."/>
            <person name="Carrere S."/>
            <person name="Mayjonade B."/>
            <person name="Legrand L."/>
            <person name="Gill N."/>
            <person name="Kane N.C."/>
            <person name="Bowers J.E."/>
            <person name="Hubner S."/>
            <person name="Bellec A."/>
            <person name="Berard A."/>
            <person name="Berges H."/>
            <person name="Blanchet N."/>
            <person name="Boniface M.C."/>
            <person name="Brunel D."/>
            <person name="Catrice O."/>
            <person name="Chaidir N."/>
            <person name="Claudel C."/>
            <person name="Donnadieu C."/>
            <person name="Faraut T."/>
            <person name="Fievet G."/>
            <person name="Helmstetter N."/>
            <person name="King M."/>
            <person name="Knapp S.J."/>
            <person name="Lai Z."/>
            <person name="Le Paslier M.C."/>
            <person name="Lippi Y."/>
            <person name="Lorenzon L."/>
            <person name="Mandel J.R."/>
            <person name="Marage G."/>
            <person name="Marchand G."/>
            <person name="Marquand E."/>
            <person name="Bret-Mestries E."/>
            <person name="Morien E."/>
            <person name="Nambeesan S."/>
            <person name="Nguyen T."/>
            <person name="Pegot-Espagnet P."/>
            <person name="Pouilly N."/>
            <person name="Raftis F."/>
            <person name="Sallet E."/>
            <person name="Schiex T."/>
            <person name="Thomas J."/>
            <person name="Vandecasteele C."/>
            <person name="Vares D."/>
            <person name="Vear F."/>
            <person name="Vautrin S."/>
            <person name="Crespi M."/>
            <person name="Mangin B."/>
            <person name="Burke J.M."/>
            <person name="Salse J."/>
            <person name="Munos S."/>
            <person name="Vincourt P."/>
            <person name="Rieseberg L.H."/>
            <person name="Langlade N.B."/>
        </authorList>
    </citation>
    <scope>NUCLEOTIDE SEQUENCE [LARGE SCALE GENOMIC DNA]</scope>
    <source>
        <strain evidence="9">cv. SF193</strain>
        <tissue evidence="7">Leaves</tissue>
    </source>
</reference>
<evidence type="ECO:0000256" key="2">
    <source>
        <dbReference type="ARBA" id="ARBA00022692"/>
    </source>
</evidence>
<dbReference type="Gramene" id="mRNA:HanXRQr2_Chr04g0145361">
    <property type="protein sequence ID" value="CDS:HanXRQr2_Chr04g0145361.1"/>
    <property type="gene ID" value="HanXRQr2_Chr04g0145361"/>
</dbReference>
<evidence type="ECO:0000256" key="4">
    <source>
        <dbReference type="ARBA" id="ARBA00022989"/>
    </source>
</evidence>
<dbReference type="Pfam" id="PF00560">
    <property type="entry name" value="LRR_1"/>
    <property type="match status" value="4"/>
</dbReference>
<keyword evidence="7" id="KW-0326">Glycosidase</keyword>
<dbReference type="PANTHER" id="PTHR48063:SF99">
    <property type="entry name" value="LEUCINE-RICH REPEAT-CONTAINING, PLANT-TYPE, LEUCINE-RICH REPEAT DOMAIN SUPERFAMILY"/>
    <property type="match status" value="1"/>
</dbReference>
<reference evidence="8" key="2">
    <citation type="submission" date="2017-02" db="EMBL/GenBank/DDBJ databases">
        <title>Sunflower complete genome.</title>
        <authorList>
            <person name="Langlade N."/>
            <person name="Munos S."/>
        </authorList>
    </citation>
    <scope>NUCLEOTIDE SEQUENCE [LARGE SCALE GENOMIC DNA]</scope>
    <source>
        <tissue evidence="8">Leaves</tissue>
    </source>
</reference>
<dbReference type="InterPro" id="IPR046956">
    <property type="entry name" value="RLP23-like"/>
</dbReference>
<dbReference type="OMA" id="MEIMMIN"/>
<keyword evidence="4" id="KW-1133">Transmembrane helix</keyword>
<dbReference type="STRING" id="4232.A0A251SDZ9"/>
<evidence type="ECO:0000256" key="1">
    <source>
        <dbReference type="ARBA" id="ARBA00004479"/>
    </source>
</evidence>
<dbReference type="GO" id="GO:0004650">
    <property type="term" value="F:polygalacturonase activity"/>
    <property type="evidence" value="ECO:0007669"/>
    <property type="project" value="UniProtKB-EC"/>
</dbReference>
<dbReference type="InParanoid" id="A0A251SDZ9"/>
<dbReference type="Gene3D" id="3.80.10.10">
    <property type="entry name" value="Ribonuclease Inhibitor"/>
    <property type="match status" value="1"/>
</dbReference>
<dbReference type="SUPFAM" id="SSF52058">
    <property type="entry name" value="L domain-like"/>
    <property type="match status" value="1"/>
</dbReference>
<dbReference type="EMBL" id="MNCJ02000319">
    <property type="protein sequence ID" value="KAF5808437.1"/>
    <property type="molecule type" value="Genomic_DNA"/>
</dbReference>
<evidence type="ECO:0000313" key="7">
    <source>
        <dbReference type="EMBL" id="KAF5808437.1"/>
    </source>
</evidence>
<proteinExistence type="predicted"/>
<dbReference type="EC" id="3.2.1.15" evidence="7"/>
<name>A0A251SDZ9_HELAN</name>
<evidence type="ECO:0000313" key="8">
    <source>
        <dbReference type="EMBL" id="OTF96752.1"/>
    </source>
</evidence>
<organism evidence="8 9">
    <name type="scientific">Helianthus annuus</name>
    <name type="common">Common sunflower</name>
    <dbReference type="NCBI Taxonomy" id="4232"/>
    <lineage>
        <taxon>Eukaryota</taxon>
        <taxon>Viridiplantae</taxon>
        <taxon>Streptophyta</taxon>
        <taxon>Embryophyta</taxon>
        <taxon>Tracheophyta</taxon>
        <taxon>Spermatophyta</taxon>
        <taxon>Magnoliopsida</taxon>
        <taxon>eudicotyledons</taxon>
        <taxon>Gunneridae</taxon>
        <taxon>Pentapetalae</taxon>
        <taxon>asterids</taxon>
        <taxon>campanulids</taxon>
        <taxon>Asterales</taxon>
        <taxon>Asteraceae</taxon>
        <taxon>Asteroideae</taxon>
        <taxon>Heliantheae alliance</taxon>
        <taxon>Heliantheae</taxon>
        <taxon>Helianthus</taxon>
    </lineage>
</organism>
<evidence type="ECO:0000313" key="9">
    <source>
        <dbReference type="Proteomes" id="UP000215914"/>
    </source>
</evidence>
<comment type="subcellular location">
    <subcellularLocation>
        <location evidence="1">Membrane</location>
        <topology evidence="1">Single-pass type I membrane protein</topology>
    </subcellularLocation>
</comment>
<dbReference type="GO" id="GO:0016020">
    <property type="term" value="C:membrane"/>
    <property type="evidence" value="ECO:0007669"/>
    <property type="project" value="UniProtKB-SubCell"/>
</dbReference>
<accession>A0A251SDZ9</accession>
<evidence type="ECO:0000256" key="3">
    <source>
        <dbReference type="ARBA" id="ARBA00022729"/>
    </source>
</evidence>
<dbReference type="Proteomes" id="UP000215914">
    <property type="component" value="Chromosome 14"/>
</dbReference>
<evidence type="ECO:0000256" key="6">
    <source>
        <dbReference type="ARBA" id="ARBA00023180"/>
    </source>
</evidence>
<keyword evidence="7" id="KW-0378">Hydrolase</keyword>
<keyword evidence="5" id="KW-0472">Membrane</keyword>
<keyword evidence="6" id="KW-0325">Glycoprotein</keyword>